<dbReference type="Proteomes" id="UP001279734">
    <property type="component" value="Unassembled WGS sequence"/>
</dbReference>
<protein>
    <submittedName>
        <fullName evidence="2">Uncharacterized protein</fullName>
    </submittedName>
</protein>
<evidence type="ECO:0000313" key="3">
    <source>
        <dbReference type="Proteomes" id="UP001279734"/>
    </source>
</evidence>
<feature type="region of interest" description="Disordered" evidence="1">
    <location>
        <begin position="102"/>
        <end position="126"/>
    </location>
</feature>
<keyword evidence="3" id="KW-1185">Reference proteome</keyword>
<gene>
    <name evidence="2" type="ORF">Nepgr_018791</name>
</gene>
<comment type="caution">
    <text evidence="2">The sequence shown here is derived from an EMBL/GenBank/DDBJ whole genome shotgun (WGS) entry which is preliminary data.</text>
</comment>
<dbReference type="AlphaFoldDB" id="A0AAD3XUL6"/>
<dbReference type="EMBL" id="BSYO01000017">
    <property type="protein sequence ID" value="GMH16950.1"/>
    <property type="molecule type" value="Genomic_DNA"/>
</dbReference>
<evidence type="ECO:0000313" key="2">
    <source>
        <dbReference type="EMBL" id="GMH16950.1"/>
    </source>
</evidence>
<reference evidence="2" key="1">
    <citation type="submission" date="2023-05" db="EMBL/GenBank/DDBJ databases">
        <title>Nepenthes gracilis genome sequencing.</title>
        <authorList>
            <person name="Fukushima K."/>
        </authorList>
    </citation>
    <scope>NUCLEOTIDE SEQUENCE</scope>
    <source>
        <strain evidence="2">SING2019-196</strain>
    </source>
</reference>
<proteinExistence type="predicted"/>
<organism evidence="2 3">
    <name type="scientific">Nepenthes gracilis</name>
    <name type="common">Slender pitcher plant</name>
    <dbReference type="NCBI Taxonomy" id="150966"/>
    <lineage>
        <taxon>Eukaryota</taxon>
        <taxon>Viridiplantae</taxon>
        <taxon>Streptophyta</taxon>
        <taxon>Embryophyta</taxon>
        <taxon>Tracheophyta</taxon>
        <taxon>Spermatophyta</taxon>
        <taxon>Magnoliopsida</taxon>
        <taxon>eudicotyledons</taxon>
        <taxon>Gunneridae</taxon>
        <taxon>Pentapetalae</taxon>
        <taxon>Caryophyllales</taxon>
        <taxon>Nepenthaceae</taxon>
        <taxon>Nepenthes</taxon>
    </lineage>
</organism>
<evidence type="ECO:0000256" key="1">
    <source>
        <dbReference type="SAM" id="MobiDB-lite"/>
    </source>
</evidence>
<accession>A0AAD3XUL6</accession>
<sequence length="126" mass="14487">MRTLASTRAFTFIPGFRAESDSRARSPSFSLQNRRLLSPQTLGPLRKWEKKRARRVFILRRPLERPGHGRPPLERPSSGWRAARPQAILLYPLEPWLERPKSASTLGGFQQPHPNDFPDFSSDTKP</sequence>
<name>A0AAD3XUL6_NEPGR</name>